<name>A0A2P2JWD9_RHIMU</name>
<proteinExistence type="predicted"/>
<evidence type="ECO:0000313" key="1">
    <source>
        <dbReference type="EMBL" id="MBW97784.1"/>
    </source>
</evidence>
<dbReference type="AlphaFoldDB" id="A0A2P2JWD9"/>
<sequence length="61" mass="6912">MFLRLQPAGLLRVKPSTGGVILVRINRFCLGKRKSTLIFLSNPNQGLPQQIHCRHPSFSLR</sequence>
<reference evidence="1" key="1">
    <citation type="submission" date="2018-02" db="EMBL/GenBank/DDBJ databases">
        <title>Rhizophora mucronata_Transcriptome.</title>
        <authorList>
            <person name="Meera S.P."/>
            <person name="Sreeshan A."/>
            <person name="Augustine A."/>
        </authorList>
    </citation>
    <scope>NUCLEOTIDE SEQUENCE</scope>
    <source>
        <tissue evidence="1">Leaf</tissue>
    </source>
</reference>
<dbReference type="EMBL" id="GGEC01017302">
    <property type="protein sequence ID" value="MBW97785.1"/>
    <property type="molecule type" value="Transcribed_RNA"/>
</dbReference>
<protein>
    <submittedName>
        <fullName evidence="1">Uncharacterized protein MANES_09G112700</fullName>
    </submittedName>
</protein>
<organism evidence="1">
    <name type="scientific">Rhizophora mucronata</name>
    <name type="common">Asiatic mangrove</name>
    <dbReference type="NCBI Taxonomy" id="61149"/>
    <lineage>
        <taxon>Eukaryota</taxon>
        <taxon>Viridiplantae</taxon>
        <taxon>Streptophyta</taxon>
        <taxon>Embryophyta</taxon>
        <taxon>Tracheophyta</taxon>
        <taxon>Spermatophyta</taxon>
        <taxon>Magnoliopsida</taxon>
        <taxon>eudicotyledons</taxon>
        <taxon>Gunneridae</taxon>
        <taxon>Pentapetalae</taxon>
        <taxon>rosids</taxon>
        <taxon>fabids</taxon>
        <taxon>Malpighiales</taxon>
        <taxon>Rhizophoraceae</taxon>
        <taxon>Rhizophora</taxon>
    </lineage>
</organism>
<accession>A0A2P2JWD9</accession>
<dbReference type="EMBL" id="GGEC01017301">
    <property type="protein sequence ID" value="MBW97784.1"/>
    <property type="molecule type" value="Transcribed_RNA"/>
</dbReference>